<reference evidence="2 3" key="1">
    <citation type="submission" date="2017-02" db="EMBL/GenBank/DDBJ databases">
        <title>Draft genome sequence of a Kluyvera intermedia isolate from a patient with a pancreatic abscess.</title>
        <authorList>
            <person name="Thele R."/>
        </authorList>
    </citation>
    <scope>NUCLEOTIDE SEQUENCE [LARGE SCALE GENOMIC DNA]</scope>
    <source>
        <strain evidence="2 3">FOSA7093</strain>
    </source>
</reference>
<gene>
    <name evidence="2" type="ORF">B2M27_23360</name>
</gene>
<dbReference type="InterPro" id="IPR036505">
    <property type="entry name" value="Amidase/PGRP_sf"/>
</dbReference>
<comment type="caution">
    <text evidence="2">The sequence shown here is derived from an EMBL/GenBank/DDBJ whole genome shotgun (WGS) entry which is preliminary data.</text>
</comment>
<dbReference type="RefSeq" id="WP_085007462.1">
    <property type="nucleotide sequence ID" value="NZ_MWPR01000054.1"/>
</dbReference>
<proteinExistence type="predicted"/>
<dbReference type="Gene3D" id="3.40.80.10">
    <property type="entry name" value="Peptidoglycan recognition protein-like"/>
    <property type="match status" value="1"/>
</dbReference>
<accession>A0ABX3U8U4</accession>
<protein>
    <recommendedName>
        <fullName evidence="1">N-acetylmuramoyl-L-alanine amidase domain-containing protein</fullName>
    </recommendedName>
</protein>
<evidence type="ECO:0000313" key="3">
    <source>
        <dbReference type="Proteomes" id="UP000192521"/>
    </source>
</evidence>
<dbReference type="InterPro" id="IPR002502">
    <property type="entry name" value="Amidase_domain"/>
</dbReference>
<dbReference type="Pfam" id="PF01510">
    <property type="entry name" value="Amidase_2"/>
    <property type="match status" value="1"/>
</dbReference>
<evidence type="ECO:0000313" key="2">
    <source>
        <dbReference type="EMBL" id="ORJ47959.1"/>
    </source>
</evidence>
<dbReference type="Proteomes" id="UP000192521">
    <property type="component" value="Unassembled WGS sequence"/>
</dbReference>
<name>A0ABX3U8U4_KLUIN</name>
<feature type="domain" description="N-acetylmuramoyl-L-alanine amidase" evidence="1">
    <location>
        <begin position="11"/>
        <end position="170"/>
    </location>
</feature>
<dbReference type="EMBL" id="MWPR01000054">
    <property type="protein sequence ID" value="ORJ47959.1"/>
    <property type="molecule type" value="Genomic_DNA"/>
</dbReference>
<dbReference type="SUPFAM" id="SSF55846">
    <property type="entry name" value="N-acetylmuramoyl-L-alanine amidase-like"/>
    <property type="match status" value="1"/>
</dbReference>
<sequence length="185" mass="21057">MSELNQGKIEKINAIVLHRTNSSTKESALSSFKSGIGTHFLIDKNGDIYQTAGLSTYVYQIGFIQARCENDKACTSMDKKILNKINAQKHKSYSKIFEEIHEYEILKKYPIRYPYNGDAVGIEVVAKYHKNTKTWEASTNEQKKSVNKLVDILINIYELTNEDVYEHDKIGHKTAGEGKGLYITD</sequence>
<evidence type="ECO:0000259" key="1">
    <source>
        <dbReference type="Pfam" id="PF01510"/>
    </source>
</evidence>
<organism evidence="2 3">
    <name type="scientific">Kluyvera intermedia</name>
    <name type="common">Enterobacter intermedius</name>
    <dbReference type="NCBI Taxonomy" id="61648"/>
    <lineage>
        <taxon>Bacteria</taxon>
        <taxon>Pseudomonadati</taxon>
        <taxon>Pseudomonadota</taxon>
        <taxon>Gammaproteobacteria</taxon>
        <taxon>Enterobacterales</taxon>
        <taxon>Enterobacteriaceae</taxon>
        <taxon>Kluyvera</taxon>
    </lineage>
</organism>
<keyword evidence="3" id="KW-1185">Reference proteome</keyword>